<comment type="cofactor">
    <cofactor evidence="6 7">
        <name>FAD</name>
        <dbReference type="ChEBI" id="CHEBI:57692"/>
    </cofactor>
    <text evidence="6 7">Binds 1 FAD per subunit.</text>
</comment>
<dbReference type="Gene3D" id="1.25.40.80">
    <property type="match status" value="1"/>
</dbReference>
<feature type="coiled-coil region" evidence="8">
    <location>
        <begin position="61"/>
        <end position="88"/>
    </location>
</feature>
<evidence type="ECO:0000256" key="3">
    <source>
        <dbReference type="ARBA" id="ARBA00022630"/>
    </source>
</evidence>
<keyword evidence="12" id="KW-1185">Reference proteome</keyword>
<dbReference type="SUPFAM" id="SSF52425">
    <property type="entry name" value="Cryptochrome/photolyase, N-terminal domain"/>
    <property type="match status" value="1"/>
</dbReference>
<proteinExistence type="inferred from homology"/>
<feature type="binding site" evidence="6">
    <location>
        <begin position="285"/>
        <end position="292"/>
    </location>
    <ligand>
        <name>FAD</name>
        <dbReference type="ChEBI" id="CHEBI:57692"/>
    </ligand>
</feature>
<feature type="domain" description="Photolyase/cryptochrome alpha/beta" evidence="10">
    <location>
        <begin position="3"/>
        <end position="141"/>
    </location>
</feature>
<dbReference type="InterPro" id="IPR036155">
    <property type="entry name" value="Crypto/Photolyase_N_sf"/>
</dbReference>
<feature type="binding site" evidence="6">
    <location>
        <begin position="245"/>
        <end position="249"/>
    </location>
    <ligand>
        <name>FAD</name>
        <dbReference type="ChEBI" id="CHEBI:57692"/>
    </ligand>
</feature>
<dbReference type="PRINTS" id="PR00147">
    <property type="entry name" value="DNAPHOTLYASE"/>
</dbReference>
<dbReference type="InterPro" id="IPR014729">
    <property type="entry name" value="Rossmann-like_a/b/a_fold"/>
</dbReference>
<feature type="binding site" evidence="6">
    <location>
        <begin position="382"/>
        <end position="384"/>
    </location>
    <ligand>
        <name>FAD</name>
        <dbReference type="ChEBI" id="CHEBI:57692"/>
    </ligand>
</feature>
<name>A0AAW8QWN6_9ALTE</name>
<evidence type="ECO:0000256" key="1">
    <source>
        <dbReference type="ARBA" id="ARBA00005862"/>
    </source>
</evidence>
<keyword evidence="4 6" id="KW-0274">FAD</keyword>
<dbReference type="GO" id="GO:0003677">
    <property type="term" value="F:DNA binding"/>
    <property type="evidence" value="ECO:0007669"/>
    <property type="project" value="TreeGrafter"/>
</dbReference>
<keyword evidence="8" id="KW-0175">Coiled coil</keyword>
<comment type="function">
    <text evidence="7">May have a photoreceptor function.</text>
</comment>
<comment type="cofactor">
    <cofactor evidence="7">
        <name>(6R)-5,10-methylene-5,6,7,8-tetrahydrofolate</name>
        <dbReference type="ChEBI" id="CHEBI:15636"/>
    </cofactor>
    <text evidence="7">Binds 1 5,10-methenyltetrahydrofolate (MTHF) per subunit.</text>
</comment>
<sequence>MSRIGIHWFRKDLRLQDNESLQALAKSVDHVICVYIHSSQNLSPDIEYSLCKHEVKGNHRKRFLRESLDDLNKSLEALGQTLIELDEQHSVVAALVEMVKANNISAISCEWHCGLNERTQWEVLKESLPDLEFIQCNSSNLYDQSGLPFPLDELPDTFTPFRKKVEKRSTRRPICLHVDSLPPPYSMKETSSRAKKENKESQPHYPLLVGGESAAKRQLDYYLWDTDLLSNYKQTRNGLDGWDFSSKLSAWLAHGCISPTTVADAITEYEHQRTKNDSTYWLFFELLWREFFHWQHVKNGVSSFDKAGPKQLEITSHFDQSKYDDWCNGTTGYDIVDACMKQLNQTGFMSNRGRQLVASCFVHELNLDWRYGATYFEYQLIDFDVASNYGNWQYLAGVGADPRGHRQFNLVKQTEFYDPSRQFIQQWLVK</sequence>
<accession>A0AAW8QWN6</accession>
<dbReference type="InterPro" id="IPR014133">
    <property type="entry name" value="Cry_DASH"/>
</dbReference>
<evidence type="ECO:0000256" key="2">
    <source>
        <dbReference type="ARBA" id="ARBA00017881"/>
    </source>
</evidence>
<keyword evidence="5 7" id="KW-0157">Chromophore</keyword>
<dbReference type="GO" id="GO:0000719">
    <property type="term" value="P:photoreactive repair"/>
    <property type="evidence" value="ECO:0007669"/>
    <property type="project" value="TreeGrafter"/>
</dbReference>
<dbReference type="Pfam" id="PF03441">
    <property type="entry name" value="FAD_binding_7"/>
    <property type="match status" value="1"/>
</dbReference>
<dbReference type="PANTHER" id="PTHR11455">
    <property type="entry name" value="CRYPTOCHROME"/>
    <property type="match status" value="1"/>
</dbReference>
<feature type="compositionally biased region" description="Basic and acidic residues" evidence="9">
    <location>
        <begin position="190"/>
        <end position="202"/>
    </location>
</feature>
<dbReference type="SUPFAM" id="SSF48173">
    <property type="entry name" value="Cryptochrome/photolyase FAD-binding domain"/>
    <property type="match status" value="1"/>
</dbReference>
<dbReference type="InterPro" id="IPR005101">
    <property type="entry name" value="Cryptochr/Photolyase_FAD-bd"/>
</dbReference>
<keyword evidence="3 6" id="KW-0285">Flavoprotein</keyword>
<evidence type="ECO:0000313" key="11">
    <source>
        <dbReference type="EMBL" id="MDT0581568.1"/>
    </source>
</evidence>
<dbReference type="Proteomes" id="UP001249020">
    <property type="component" value="Unassembled WGS sequence"/>
</dbReference>
<dbReference type="Pfam" id="PF00875">
    <property type="entry name" value="DNA_photolyase"/>
    <property type="match status" value="1"/>
</dbReference>
<dbReference type="NCBIfam" id="TIGR02765">
    <property type="entry name" value="crypto_DASH"/>
    <property type="match status" value="1"/>
</dbReference>
<protein>
    <recommendedName>
        <fullName evidence="2 7">Cryptochrome DASH</fullName>
    </recommendedName>
</protein>
<dbReference type="EMBL" id="JAVRIE010000001">
    <property type="protein sequence ID" value="MDT0581568.1"/>
    <property type="molecule type" value="Genomic_DNA"/>
</dbReference>
<dbReference type="PANTHER" id="PTHR11455:SF22">
    <property type="entry name" value="CRYPTOCHROME DASH"/>
    <property type="match status" value="1"/>
</dbReference>
<evidence type="ECO:0000313" key="12">
    <source>
        <dbReference type="Proteomes" id="UP001249020"/>
    </source>
</evidence>
<dbReference type="InterPro" id="IPR002081">
    <property type="entry name" value="Cryptochrome/DNA_photolyase_1"/>
</dbReference>
<dbReference type="InterPro" id="IPR036134">
    <property type="entry name" value="Crypto/Photolyase_FAD-like_sf"/>
</dbReference>
<dbReference type="InterPro" id="IPR006050">
    <property type="entry name" value="DNA_photolyase_N"/>
</dbReference>
<dbReference type="PROSITE" id="PS51645">
    <property type="entry name" value="PHR_CRY_ALPHA_BETA"/>
    <property type="match status" value="1"/>
</dbReference>
<evidence type="ECO:0000256" key="4">
    <source>
        <dbReference type="ARBA" id="ARBA00022827"/>
    </source>
</evidence>
<evidence type="ECO:0000256" key="5">
    <source>
        <dbReference type="ARBA" id="ARBA00022991"/>
    </source>
</evidence>
<evidence type="ECO:0000256" key="8">
    <source>
        <dbReference type="SAM" id="Coils"/>
    </source>
</evidence>
<organism evidence="11 12">
    <name type="scientific">Brumicola blandensis</name>
    <dbReference type="NCBI Taxonomy" id="3075611"/>
    <lineage>
        <taxon>Bacteria</taxon>
        <taxon>Pseudomonadati</taxon>
        <taxon>Pseudomonadota</taxon>
        <taxon>Gammaproteobacteria</taxon>
        <taxon>Alteromonadales</taxon>
        <taxon>Alteromonadaceae</taxon>
        <taxon>Brumicola</taxon>
    </lineage>
</organism>
<evidence type="ECO:0000256" key="9">
    <source>
        <dbReference type="SAM" id="MobiDB-lite"/>
    </source>
</evidence>
<dbReference type="Gene3D" id="3.40.50.620">
    <property type="entry name" value="HUPs"/>
    <property type="match status" value="1"/>
</dbReference>
<dbReference type="GO" id="GO:0071949">
    <property type="term" value="F:FAD binding"/>
    <property type="evidence" value="ECO:0007669"/>
    <property type="project" value="TreeGrafter"/>
</dbReference>
<evidence type="ECO:0000259" key="10">
    <source>
        <dbReference type="PROSITE" id="PS51645"/>
    </source>
</evidence>
<feature type="region of interest" description="Disordered" evidence="9">
    <location>
        <begin position="184"/>
        <end position="206"/>
    </location>
</feature>
<dbReference type="RefSeq" id="WP_311360350.1">
    <property type="nucleotide sequence ID" value="NZ_JAVRIE010000001.1"/>
</dbReference>
<reference evidence="11 12" key="1">
    <citation type="submission" date="2023-09" db="EMBL/GenBank/DDBJ databases">
        <authorList>
            <person name="Rey-Velasco X."/>
        </authorList>
    </citation>
    <scope>NUCLEOTIDE SEQUENCE [LARGE SCALE GENOMIC DNA]</scope>
    <source>
        <strain evidence="11 12">W409</strain>
    </source>
</reference>
<evidence type="ECO:0000256" key="7">
    <source>
        <dbReference type="RuleBase" id="RU367151"/>
    </source>
</evidence>
<dbReference type="AlphaFoldDB" id="A0AAW8QWN6"/>
<dbReference type="GO" id="GO:0003913">
    <property type="term" value="F:DNA photolyase activity"/>
    <property type="evidence" value="ECO:0007669"/>
    <property type="project" value="InterPro"/>
</dbReference>
<comment type="caution">
    <text evidence="11">The sequence shown here is derived from an EMBL/GenBank/DDBJ whole genome shotgun (WGS) entry which is preliminary data.</text>
</comment>
<feature type="binding site" evidence="6">
    <location>
        <position position="232"/>
    </location>
    <ligand>
        <name>FAD</name>
        <dbReference type="ChEBI" id="CHEBI:57692"/>
    </ligand>
</feature>
<gene>
    <name evidence="11" type="ORF">RM544_03385</name>
</gene>
<evidence type="ECO:0000256" key="6">
    <source>
        <dbReference type="PIRSR" id="PIRSR602081-1"/>
    </source>
</evidence>
<comment type="similarity">
    <text evidence="1 7">Belongs to the DNA photolyase class-1 family.</text>
</comment>
<dbReference type="Gene3D" id="1.10.579.10">
    <property type="entry name" value="DNA Cyclobutane Dipyrimidine Photolyase, subunit A, domain 3"/>
    <property type="match status" value="1"/>
</dbReference>